<dbReference type="GO" id="GO:0046872">
    <property type="term" value="F:metal ion binding"/>
    <property type="evidence" value="ECO:0007669"/>
    <property type="project" value="UniProtKB-KW"/>
</dbReference>
<accession>A0AAE1UZG2</accession>
<organism evidence="5 6">
    <name type="scientific">Anisodus tanguticus</name>
    <dbReference type="NCBI Taxonomy" id="243964"/>
    <lineage>
        <taxon>Eukaryota</taxon>
        <taxon>Viridiplantae</taxon>
        <taxon>Streptophyta</taxon>
        <taxon>Embryophyta</taxon>
        <taxon>Tracheophyta</taxon>
        <taxon>Spermatophyta</taxon>
        <taxon>Magnoliopsida</taxon>
        <taxon>eudicotyledons</taxon>
        <taxon>Gunneridae</taxon>
        <taxon>Pentapetalae</taxon>
        <taxon>asterids</taxon>
        <taxon>lamiids</taxon>
        <taxon>Solanales</taxon>
        <taxon>Solanaceae</taxon>
        <taxon>Solanoideae</taxon>
        <taxon>Hyoscyameae</taxon>
        <taxon>Anisodus</taxon>
    </lineage>
</organism>
<keyword evidence="2" id="KW-0106">Calcium</keyword>
<proteinExistence type="predicted"/>
<comment type="caution">
    <text evidence="5">The sequence shown here is derived from an EMBL/GenBank/DDBJ whole genome shotgun (WGS) entry which is preliminary data.</text>
</comment>
<protein>
    <recommendedName>
        <fullName evidence="4">C2 domain-containing protein</fullName>
    </recommendedName>
</protein>
<feature type="compositionally biased region" description="Basic and acidic residues" evidence="3">
    <location>
        <begin position="156"/>
        <end position="184"/>
    </location>
</feature>
<dbReference type="SMART" id="SM00239">
    <property type="entry name" value="C2"/>
    <property type="match status" value="1"/>
</dbReference>
<evidence type="ECO:0000313" key="5">
    <source>
        <dbReference type="EMBL" id="KAK4344906.1"/>
    </source>
</evidence>
<dbReference type="PROSITE" id="PS50004">
    <property type="entry name" value="C2"/>
    <property type="match status" value="1"/>
</dbReference>
<keyword evidence="6" id="KW-1185">Reference proteome</keyword>
<gene>
    <name evidence="5" type="ORF">RND71_035082</name>
</gene>
<keyword evidence="1" id="KW-0479">Metal-binding</keyword>
<feature type="domain" description="C2" evidence="4">
    <location>
        <begin position="1"/>
        <end position="103"/>
    </location>
</feature>
<dbReference type="PANTHER" id="PTHR46502">
    <property type="entry name" value="C2 DOMAIN-CONTAINING"/>
    <property type="match status" value="1"/>
</dbReference>
<sequence length="209" mass="23507">MSSGKLEVVLGNAKGLEDQNWLTSMNPYVVITCRNQEKESSVASGEGSEPEWNETFVFTISHDVEEITLKIMDKDTFSSDDFVGEATIPLHEVLREGEVPIRSYNVVKNEEYCGEIKIGLTFTAGSGSDGGSDEEEHGGRRKSRSHHRGSDEEEEYGGRKQSRDHSRRSDEEEYGGRRQSRDDYNGSDEDNSGRHRRSRDDDYGGSNED</sequence>
<feature type="region of interest" description="Disordered" evidence="3">
    <location>
        <begin position="121"/>
        <end position="209"/>
    </location>
</feature>
<reference evidence="5" key="1">
    <citation type="submission" date="2023-12" db="EMBL/GenBank/DDBJ databases">
        <title>Genome assembly of Anisodus tanguticus.</title>
        <authorList>
            <person name="Wang Y.-J."/>
        </authorList>
    </citation>
    <scope>NUCLEOTIDE SEQUENCE</scope>
    <source>
        <strain evidence="5">KB-2021</strain>
        <tissue evidence="5">Leaf</tissue>
    </source>
</reference>
<name>A0AAE1UZG2_9SOLA</name>
<evidence type="ECO:0000259" key="4">
    <source>
        <dbReference type="PROSITE" id="PS50004"/>
    </source>
</evidence>
<dbReference type="InterPro" id="IPR035892">
    <property type="entry name" value="C2_domain_sf"/>
</dbReference>
<dbReference type="Proteomes" id="UP001291623">
    <property type="component" value="Unassembled WGS sequence"/>
</dbReference>
<dbReference type="InterPro" id="IPR000008">
    <property type="entry name" value="C2_dom"/>
</dbReference>
<dbReference type="AlphaFoldDB" id="A0AAE1UZG2"/>
<evidence type="ECO:0000256" key="2">
    <source>
        <dbReference type="ARBA" id="ARBA00022837"/>
    </source>
</evidence>
<evidence type="ECO:0000313" key="6">
    <source>
        <dbReference type="Proteomes" id="UP001291623"/>
    </source>
</evidence>
<evidence type="ECO:0000256" key="3">
    <source>
        <dbReference type="SAM" id="MobiDB-lite"/>
    </source>
</evidence>
<dbReference type="Gene3D" id="2.60.40.150">
    <property type="entry name" value="C2 domain"/>
    <property type="match status" value="1"/>
</dbReference>
<dbReference type="SUPFAM" id="SSF49562">
    <property type="entry name" value="C2 domain (Calcium/lipid-binding domain, CaLB)"/>
    <property type="match status" value="1"/>
</dbReference>
<dbReference type="PANTHER" id="PTHR46502:SF9">
    <property type="entry name" value="ELICITOR-RESPONSIVE PROTEIN 3-LIKE"/>
    <property type="match status" value="1"/>
</dbReference>
<evidence type="ECO:0000256" key="1">
    <source>
        <dbReference type="ARBA" id="ARBA00022723"/>
    </source>
</evidence>
<dbReference type="Pfam" id="PF00168">
    <property type="entry name" value="C2"/>
    <property type="match status" value="1"/>
</dbReference>
<dbReference type="EMBL" id="JAVYJV010000019">
    <property type="protein sequence ID" value="KAK4344906.1"/>
    <property type="molecule type" value="Genomic_DNA"/>
</dbReference>